<feature type="transmembrane region" description="Helical" evidence="6">
    <location>
        <begin position="50"/>
        <end position="68"/>
    </location>
</feature>
<dbReference type="eggNOG" id="KOG3355">
    <property type="taxonomic scope" value="Eukaryota"/>
</dbReference>
<dbReference type="EMBL" id="CR382139">
    <property type="protein sequence ID" value="CAG91099.2"/>
    <property type="molecule type" value="Genomic_DNA"/>
</dbReference>
<keyword evidence="6" id="KW-0812">Transmembrane</keyword>
<gene>
    <name evidence="9" type="ordered locus">DEHA2G24046g</name>
</gene>
<evidence type="ECO:0000313" key="10">
    <source>
        <dbReference type="Proteomes" id="UP000000599"/>
    </source>
</evidence>
<keyword evidence="6" id="KW-1133">Transmembrane helix</keyword>
<keyword evidence="3 6" id="KW-0274">FAD</keyword>
<dbReference type="GeneID" id="2905545"/>
<evidence type="ECO:0000256" key="4">
    <source>
        <dbReference type="ARBA" id="ARBA00023002"/>
    </source>
</evidence>
<dbReference type="SUPFAM" id="SSF69000">
    <property type="entry name" value="FAD-dependent thiol oxidase"/>
    <property type="match status" value="1"/>
</dbReference>
<dbReference type="AlphaFoldDB" id="Q6BGT7"/>
<keyword evidence="2 6" id="KW-0285">Flavoprotein</keyword>
<evidence type="ECO:0000256" key="7">
    <source>
        <dbReference type="SAM" id="MobiDB-lite"/>
    </source>
</evidence>
<dbReference type="OrthoDB" id="59470at2759"/>
<dbReference type="PANTHER" id="PTHR12645">
    <property type="entry name" value="ALR/ERV"/>
    <property type="match status" value="1"/>
</dbReference>
<organism evidence="9 10">
    <name type="scientific">Debaryomyces hansenii (strain ATCC 36239 / CBS 767 / BCRC 21394 / JCM 1990 / NBRC 0083 / IGC 2968)</name>
    <name type="common">Yeast</name>
    <name type="synonym">Torulaspora hansenii</name>
    <dbReference type="NCBI Taxonomy" id="284592"/>
    <lineage>
        <taxon>Eukaryota</taxon>
        <taxon>Fungi</taxon>
        <taxon>Dikarya</taxon>
        <taxon>Ascomycota</taxon>
        <taxon>Saccharomycotina</taxon>
        <taxon>Pichiomycetes</taxon>
        <taxon>Debaryomycetaceae</taxon>
        <taxon>Debaryomyces</taxon>
    </lineage>
</organism>
<proteinExistence type="predicted"/>
<evidence type="ECO:0000256" key="2">
    <source>
        <dbReference type="ARBA" id="ARBA00022630"/>
    </source>
</evidence>
<keyword evidence="5" id="KW-1015">Disulfide bond</keyword>
<name>Q6BGT7_DEBHA</name>
<evidence type="ECO:0000259" key="8">
    <source>
        <dbReference type="PROSITE" id="PS51324"/>
    </source>
</evidence>
<dbReference type="EC" id="1.8.3.2" evidence="6"/>
<evidence type="ECO:0000256" key="3">
    <source>
        <dbReference type="ARBA" id="ARBA00022827"/>
    </source>
</evidence>
<evidence type="ECO:0000256" key="5">
    <source>
        <dbReference type="ARBA" id="ARBA00023157"/>
    </source>
</evidence>
<sequence>MPIILHGRIQQFFVRDKILYDIPSNQKFKRICFVFQAYISQVIMKFTRKSLVSVFMSLCVICMIYFMSSSSSEGSLGKSSPINLSKNNDYYDFKNEQSNLKVQDSSSDEIDNPEVIRRPSKQSKQPKEEVQEDDIIPEASNSQFTETPFMPKMANETLKAQLGNAAWKLFHTILARYPEEPSKQEQTTLDQYIHLFAQVYPCGDCARHFQGLLAKYPPQIKSRKTAALWGCHMHNKVNERLEKPEYDCTTILEDYDCGCGSDEKEDDKTLGNENIEHLRSIKVNEKEESPQLGG</sequence>
<dbReference type="KEGG" id="dha:DEHA2G24046g"/>
<dbReference type="OMA" id="ALWGCHM"/>
<keyword evidence="10" id="KW-1185">Reference proteome</keyword>
<dbReference type="HOGENOM" id="CLU_070631_2_2_1"/>
<feature type="domain" description="ERV/ALR sulfhydryl oxidase" evidence="8">
    <location>
        <begin position="155"/>
        <end position="255"/>
    </location>
</feature>
<reference evidence="9 10" key="1">
    <citation type="journal article" date="2004" name="Nature">
        <title>Genome evolution in yeasts.</title>
        <authorList>
            <consortium name="Genolevures"/>
            <person name="Dujon B."/>
            <person name="Sherman D."/>
            <person name="Fischer G."/>
            <person name="Durrens P."/>
            <person name="Casaregola S."/>
            <person name="Lafontaine I."/>
            <person name="de Montigny J."/>
            <person name="Marck C."/>
            <person name="Neuveglise C."/>
            <person name="Talla E."/>
            <person name="Goffard N."/>
            <person name="Frangeul L."/>
            <person name="Aigle M."/>
            <person name="Anthouard V."/>
            <person name="Babour A."/>
            <person name="Barbe V."/>
            <person name="Barnay S."/>
            <person name="Blanchin S."/>
            <person name="Beckerich J.M."/>
            <person name="Beyne E."/>
            <person name="Bleykasten C."/>
            <person name="Boisrame A."/>
            <person name="Boyer J."/>
            <person name="Cattolico L."/>
            <person name="Confanioleri F."/>
            <person name="de Daruvar A."/>
            <person name="Despons L."/>
            <person name="Fabre E."/>
            <person name="Fairhead C."/>
            <person name="Ferry-Dumazet H."/>
            <person name="Groppi A."/>
            <person name="Hantraye F."/>
            <person name="Hennequin C."/>
            <person name="Jauniaux N."/>
            <person name="Joyet P."/>
            <person name="Kachouri R."/>
            <person name="Kerrest A."/>
            <person name="Koszul R."/>
            <person name="Lemaire M."/>
            <person name="Lesur I."/>
            <person name="Ma L."/>
            <person name="Muller H."/>
            <person name="Nicaud J.M."/>
            <person name="Nikolski M."/>
            <person name="Oztas S."/>
            <person name="Ozier-Kalogeropoulos O."/>
            <person name="Pellenz S."/>
            <person name="Potier S."/>
            <person name="Richard G.F."/>
            <person name="Straub M.L."/>
            <person name="Suleau A."/>
            <person name="Swennene D."/>
            <person name="Tekaia F."/>
            <person name="Wesolowski-Louvel M."/>
            <person name="Westhof E."/>
            <person name="Wirth B."/>
            <person name="Zeniou-Meyer M."/>
            <person name="Zivanovic I."/>
            <person name="Bolotin-Fukuhara M."/>
            <person name="Thierry A."/>
            <person name="Bouchier C."/>
            <person name="Caudron B."/>
            <person name="Scarpelli C."/>
            <person name="Gaillardin C."/>
            <person name="Weissenbach J."/>
            <person name="Wincker P."/>
            <person name="Souciet J.L."/>
        </authorList>
    </citation>
    <scope>NUCLEOTIDE SEQUENCE [LARGE SCALE GENOMIC DNA]</scope>
    <source>
        <strain evidence="10">ATCC 36239 / CBS 767 / BCRC 21394 / JCM 1990 / NBRC 0083 / IGC 2968</strain>
    </source>
</reference>
<accession>Q6BGT7</accession>
<dbReference type="Pfam" id="PF04777">
    <property type="entry name" value="Evr1_Alr"/>
    <property type="match status" value="1"/>
</dbReference>
<dbReference type="InParanoid" id="Q6BGT7"/>
<dbReference type="GO" id="GO:0050660">
    <property type="term" value="F:flavin adenine dinucleotide binding"/>
    <property type="evidence" value="ECO:0007669"/>
    <property type="project" value="TreeGrafter"/>
</dbReference>
<dbReference type="InterPro" id="IPR017905">
    <property type="entry name" value="ERV/ALR_sulphydryl_oxidase"/>
</dbReference>
<dbReference type="FunFam" id="1.20.120.310:FF:000002">
    <property type="entry name" value="Sulfhydryl oxidase"/>
    <property type="match status" value="1"/>
</dbReference>
<evidence type="ECO:0000313" key="9">
    <source>
        <dbReference type="EMBL" id="CAG91099.2"/>
    </source>
</evidence>
<dbReference type="PROSITE" id="PS51324">
    <property type="entry name" value="ERV_ALR"/>
    <property type="match status" value="1"/>
</dbReference>
<evidence type="ECO:0000256" key="6">
    <source>
        <dbReference type="RuleBase" id="RU371123"/>
    </source>
</evidence>
<dbReference type="Proteomes" id="UP000000599">
    <property type="component" value="Chromosome G"/>
</dbReference>
<dbReference type="RefSeq" id="XP_462584.2">
    <property type="nucleotide sequence ID" value="XM_462584.2"/>
</dbReference>
<dbReference type="GO" id="GO:0005739">
    <property type="term" value="C:mitochondrion"/>
    <property type="evidence" value="ECO:0007669"/>
    <property type="project" value="TreeGrafter"/>
</dbReference>
<dbReference type="InterPro" id="IPR039799">
    <property type="entry name" value="ALR/ERV"/>
</dbReference>
<protein>
    <recommendedName>
        <fullName evidence="6">Sulfhydryl oxidase</fullName>
        <ecNumber evidence="6">1.8.3.2</ecNumber>
    </recommendedName>
</protein>
<dbReference type="Gene3D" id="1.20.120.310">
    <property type="entry name" value="ERV/ALR sulfhydryl oxidase domain"/>
    <property type="match status" value="1"/>
</dbReference>
<keyword evidence="6" id="KW-0472">Membrane</keyword>
<dbReference type="PANTHER" id="PTHR12645:SF1">
    <property type="entry name" value="FAD-LINKED SULFHYDRYL OXIDASE ERV2"/>
    <property type="match status" value="1"/>
</dbReference>
<dbReference type="GO" id="GO:0016971">
    <property type="term" value="F:flavin-dependent sulfhydryl oxidase activity"/>
    <property type="evidence" value="ECO:0007669"/>
    <property type="project" value="InterPro"/>
</dbReference>
<keyword evidence="4 6" id="KW-0560">Oxidoreductase</keyword>
<dbReference type="STRING" id="284592.Q6BGT7"/>
<dbReference type="InterPro" id="IPR036774">
    <property type="entry name" value="ERV/ALR_sulphydryl_oxid_sf"/>
</dbReference>
<dbReference type="VEuPathDB" id="FungiDB:DEHA2G24046g"/>
<comment type="catalytic activity">
    <reaction evidence="6">
        <text>2 R'C(R)SH + O2 = R'C(R)S-S(R)CR' + H2O2</text>
        <dbReference type="Rhea" id="RHEA:17357"/>
        <dbReference type="ChEBI" id="CHEBI:15379"/>
        <dbReference type="ChEBI" id="CHEBI:16240"/>
        <dbReference type="ChEBI" id="CHEBI:16520"/>
        <dbReference type="ChEBI" id="CHEBI:17412"/>
        <dbReference type="EC" id="1.8.3.2"/>
    </reaction>
</comment>
<comment type="cofactor">
    <cofactor evidence="1 6">
        <name>FAD</name>
        <dbReference type="ChEBI" id="CHEBI:57692"/>
    </cofactor>
</comment>
<evidence type="ECO:0000256" key="1">
    <source>
        <dbReference type="ARBA" id="ARBA00001974"/>
    </source>
</evidence>
<feature type="region of interest" description="Disordered" evidence="7">
    <location>
        <begin position="100"/>
        <end position="147"/>
    </location>
</feature>